<evidence type="ECO:0000313" key="4">
    <source>
        <dbReference type="Proteomes" id="UP000756530"/>
    </source>
</evidence>
<reference evidence="3 4" key="1">
    <citation type="submission" date="2021-05" db="EMBL/GenBank/DDBJ databases">
        <title>Culturable bacteria isolated from Daya Bay.</title>
        <authorList>
            <person name="Zheng W."/>
            <person name="Yu S."/>
            <person name="Huang Y."/>
        </authorList>
    </citation>
    <scope>NUCLEOTIDE SEQUENCE [LARGE SCALE GENOMIC DNA]</scope>
    <source>
        <strain evidence="3 4">DP4N28-5</strain>
    </source>
</reference>
<keyword evidence="1" id="KW-0560">Oxidoreductase</keyword>
<name>A0ABS6SXR1_9RHOB</name>
<keyword evidence="4" id="KW-1185">Reference proteome</keyword>
<comment type="caution">
    <text evidence="3">The sequence shown here is derived from an EMBL/GenBank/DDBJ whole genome shotgun (WGS) entry which is preliminary data.</text>
</comment>
<evidence type="ECO:0000256" key="1">
    <source>
        <dbReference type="ARBA" id="ARBA00023002"/>
    </source>
</evidence>
<dbReference type="PANTHER" id="PTHR43625">
    <property type="entry name" value="AFLATOXIN B1 ALDEHYDE REDUCTASE"/>
    <property type="match status" value="1"/>
</dbReference>
<dbReference type="RefSeq" id="WP_218390623.1">
    <property type="nucleotide sequence ID" value="NZ_JAHUZE010000001.1"/>
</dbReference>
<proteinExistence type="predicted"/>
<feature type="domain" description="NADP-dependent oxidoreductase" evidence="2">
    <location>
        <begin position="16"/>
        <end position="302"/>
    </location>
</feature>
<organism evidence="3 4">
    <name type="scientific">Maritimibacter dapengensis</name>
    <dbReference type="NCBI Taxonomy" id="2836868"/>
    <lineage>
        <taxon>Bacteria</taxon>
        <taxon>Pseudomonadati</taxon>
        <taxon>Pseudomonadota</taxon>
        <taxon>Alphaproteobacteria</taxon>
        <taxon>Rhodobacterales</taxon>
        <taxon>Roseobacteraceae</taxon>
        <taxon>Maritimibacter</taxon>
    </lineage>
</organism>
<evidence type="ECO:0000259" key="2">
    <source>
        <dbReference type="Pfam" id="PF00248"/>
    </source>
</evidence>
<dbReference type="Pfam" id="PF00248">
    <property type="entry name" value="Aldo_ket_red"/>
    <property type="match status" value="1"/>
</dbReference>
<accession>A0ABS6SXR1</accession>
<protein>
    <submittedName>
        <fullName evidence="3">Aldo/keto reductase</fullName>
    </submittedName>
</protein>
<sequence length="328" mass="36490">MKTRRLGHSGLDVSAISLGCMSFAGFYGATDQDEAFATLDAAREAGITFLDTSDLYGQGLSETWIGAYQKDRKYRFQIATKGGIVAGAPRGTADNSEPYLREKLEASLDRLGVDHVELYYVHRREFSRPIEEVTETLLKFKQEGLIRAIGFSEISPASLRRAAQVGPIDAVQNEYSMWTRLPELGLIETCADIGATFVPFSPLGRGILGDTDLSPSNFKDTDFRKNNPRFIEPNYSANMKHVRELRDFAEARGWSTAAVAIAWTLQQGKHLVPIPGTRSADHLMEWADADEIIFSKADWAELGRIMPLGWAHGDRYSDAQIVGVERYC</sequence>
<dbReference type="InterPro" id="IPR023210">
    <property type="entry name" value="NADP_OxRdtase_dom"/>
</dbReference>
<evidence type="ECO:0000313" key="3">
    <source>
        <dbReference type="EMBL" id="MBV7377752.1"/>
    </source>
</evidence>
<dbReference type="Proteomes" id="UP000756530">
    <property type="component" value="Unassembled WGS sequence"/>
</dbReference>
<gene>
    <name evidence="3" type="ORF">KJP28_02365</name>
</gene>
<dbReference type="InterPro" id="IPR050791">
    <property type="entry name" value="Aldo-Keto_reductase"/>
</dbReference>
<dbReference type="EMBL" id="JAHUZE010000001">
    <property type="protein sequence ID" value="MBV7377752.1"/>
    <property type="molecule type" value="Genomic_DNA"/>
</dbReference>
<dbReference type="PANTHER" id="PTHR43625:SF40">
    <property type="entry name" value="ALDO-KETO REDUCTASE YAKC [NADP(+)]"/>
    <property type="match status" value="1"/>
</dbReference>